<dbReference type="STRING" id="320771.Cflav_PD1996"/>
<feature type="domain" description="Neutral/alkaline non-lysosomal ceramidase N-terminal" evidence="1">
    <location>
        <begin position="93"/>
        <end position="324"/>
    </location>
</feature>
<evidence type="ECO:0000259" key="1">
    <source>
        <dbReference type="Pfam" id="PF04734"/>
    </source>
</evidence>
<name>B9XMA5_PEDPL</name>
<evidence type="ECO:0000313" key="2">
    <source>
        <dbReference type="EMBL" id="EEF58947.1"/>
    </source>
</evidence>
<gene>
    <name evidence="2" type="ORF">Cflav_PD1996</name>
</gene>
<sequence length="519" mass="57279">TLFSKSSFQAITKKVGLYSRLHCSEYQFMSKCLCHRAIWLILLSFVIALQATGLPAETSRTTAPAPKKQLRAGAATSNITPKLGVSINGNFHDTKATHVHDELHARCLVLDNGETRLAFVVVDSCLIKREIFDQAKRLIHEQTGLPADHILISSTHSHSAAASASIFQSEADPEYIHFLIPRIADGVHRAINNLAPAKIAWGIANETNQVFNRRWKMKPGAVLANPFGGTDEVKMNPPVANPNLLEPAGPTDPGITFLSVQSPEGRPIALLANYSLHYVGGVPDGVISADYYGAFAERITQLISAEHLDPDFVAIMSNGTSGNINNIDFRHPHKQLPPFGQIHLVADAVANEVYSVYKTLQYQDWVPLQMLQSEINLGVRHPSEEEIDRAKTILTKTGDMKDLKTPQEIYARETILLKDYPQHVPLILQTIKIGDLAIVGIPCEVFAETGLAIKEKSPFKPTFTISLANGWNGYLPTPEQHKLGGYETWRARSSYLEVDASTKIFDTVMTSLSHLQSER</sequence>
<proteinExistence type="predicted"/>
<keyword evidence="3" id="KW-1185">Reference proteome</keyword>
<dbReference type="EMBL" id="ABOX02000034">
    <property type="protein sequence ID" value="EEF58947.1"/>
    <property type="molecule type" value="Genomic_DNA"/>
</dbReference>
<dbReference type="InterPro" id="IPR031329">
    <property type="entry name" value="NEUT/ALK_ceramidase_N"/>
</dbReference>
<dbReference type="RefSeq" id="WP_007416944.1">
    <property type="nucleotide sequence ID" value="NZ_ABOX02000034.1"/>
</dbReference>
<comment type="caution">
    <text evidence="2">The sequence shown here is derived from an EMBL/GenBank/DDBJ whole genome shotgun (WGS) entry which is preliminary data.</text>
</comment>
<evidence type="ECO:0000313" key="3">
    <source>
        <dbReference type="Proteomes" id="UP000003688"/>
    </source>
</evidence>
<reference evidence="2 3" key="1">
    <citation type="journal article" date="2011" name="J. Bacteriol.">
        <title>Genome sequence of 'Pedosphaera parvula' Ellin514, an aerobic Verrucomicrobial isolate from pasture soil.</title>
        <authorList>
            <person name="Kant R."/>
            <person name="van Passel M.W."/>
            <person name="Sangwan P."/>
            <person name="Palva A."/>
            <person name="Lucas S."/>
            <person name="Copeland A."/>
            <person name="Lapidus A."/>
            <person name="Glavina Del Rio T."/>
            <person name="Dalin E."/>
            <person name="Tice H."/>
            <person name="Bruce D."/>
            <person name="Goodwin L."/>
            <person name="Pitluck S."/>
            <person name="Chertkov O."/>
            <person name="Larimer F.W."/>
            <person name="Land M.L."/>
            <person name="Hauser L."/>
            <person name="Brettin T.S."/>
            <person name="Detter J.C."/>
            <person name="Han S."/>
            <person name="de Vos W.M."/>
            <person name="Janssen P.H."/>
            <person name="Smidt H."/>
        </authorList>
    </citation>
    <scope>NUCLEOTIDE SEQUENCE [LARGE SCALE GENOMIC DNA]</scope>
    <source>
        <strain evidence="2 3">Ellin514</strain>
    </source>
</reference>
<dbReference type="AlphaFoldDB" id="B9XMA5"/>
<protein>
    <recommendedName>
        <fullName evidence="1">Neutral/alkaline non-lysosomal ceramidase N-terminal domain-containing protein</fullName>
    </recommendedName>
</protein>
<organism evidence="2 3">
    <name type="scientific">Pedosphaera parvula (strain Ellin514)</name>
    <dbReference type="NCBI Taxonomy" id="320771"/>
    <lineage>
        <taxon>Bacteria</taxon>
        <taxon>Pseudomonadati</taxon>
        <taxon>Verrucomicrobiota</taxon>
        <taxon>Pedosphaerae</taxon>
        <taxon>Pedosphaerales</taxon>
        <taxon>Pedosphaeraceae</taxon>
        <taxon>Pedosphaera</taxon>
    </lineage>
</organism>
<dbReference type="Proteomes" id="UP000003688">
    <property type="component" value="Unassembled WGS sequence"/>
</dbReference>
<dbReference type="Pfam" id="PF04734">
    <property type="entry name" value="Ceramidase_alk"/>
    <property type="match status" value="1"/>
</dbReference>
<feature type="non-terminal residue" evidence="2">
    <location>
        <position position="1"/>
    </location>
</feature>
<accession>B9XMA5</accession>